<keyword evidence="3" id="KW-1185">Reference proteome</keyword>
<feature type="compositionally biased region" description="Basic residues" evidence="1">
    <location>
        <begin position="10"/>
        <end position="24"/>
    </location>
</feature>
<dbReference type="AlphaFoldDB" id="B0MVX9"/>
<evidence type="ECO:0000313" key="2">
    <source>
        <dbReference type="EMBL" id="EDS03450.1"/>
    </source>
</evidence>
<accession>B0MVX9</accession>
<evidence type="ECO:0000256" key="1">
    <source>
        <dbReference type="SAM" id="MobiDB-lite"/>
    </source>
</evidence>
<comment type="caution">
    <text evidence="2">The sequence shown here is derived from an EMBL/GenBank/DDBJ whole genome shotgun (WGS) entry which is preliminary data.</text>
</comment>
<evidence type="ECO:0000313" key="3">
    <source>
        <dbReference type="Proteomes" id="UP000005819"/>
    </source>
</evidence>
<dbReference type="Proteomes" id="UP000005819">
    <property type="component" value="Unassembled WGS sequence"/>
</dbReference>
<sequence>MIRAHDIHRLFPKRKTDKSNHQKTKPMKRFLHLLTGICTLALALQACTKSPAENPGRTDDPGNDEQNSKVTLTLSTPRTRTTLVSETYVHWSEEDIVQINGTNLPVIPDPNDPTRATISNVDTAEEYVALYSPDNGGYIPEREVVEAYFRPEVPHTPDSFYTTGGNPMVAYSTSTSLEFKNIGGLLRIGVTGDASIASVMLSGNAGEPIAGHFEISKSDLASGSLDFAPGEGSAQFVSTSVTMTCTENVRLDANSPTYFYFALPAAEYTEGFTVTLTDSEGNTCLRQTHNSVSIERATLKSMEPIAFEKDKALTVTLGEIAANSVTWNIEGNPSTDLRTLLVTKAMWDHFIAQEYYLDNPQKLTSEILAAYSATIPTDDNGRYEETATQARAVNSMQPVQEDNDYLVLAAYFSGTQSVGVIPAPVPVHTPAATGPAPEVNVTVSSAGSTTIDVLTTTSNASGILTALFFKSDYDNVFSREGIDEELIAKYGNAWTAEQVEQANNGGYTLQYISLPPETEFVMLISVSSAAGKATLKKEIIATEPYVDPSAEWITVSSEATFVCGFFFNQSIPSLSNVINITNLKVEKLADRDLFRLTDAFSVSRIPELAASGIYSDLSGSPYYFYMDATDPNNVKVVNEVCQLGIVHNEYGAMSVGNDFNIQGGEEYQHGTYNRAEGTIRIGVLICYADSQQLFVTPFNSTLYLNPETPGNSVSTENFKKDPVAIPW</sequence>
<proteinExistence type="predicted"/>
<reference evidence="2" key="2">
    <citation type="submission" date="2013-09" db="EMBL/GenBank/DDBJ databases">
        <title>Draft genome sequence of Alistipes putredinis (DSM 17216).</title>
        <authorList>
            <person name="Sudarsanam P."/>
            <person name="Ley R."/>
            <person name="Guruge J."/>
            <person name="Turnbaugh P.J."/>
            <person name="Mahowald M."/>
            <person name="Liep D."/>
            <person name="Gordon J."/>
        </authorList>
    </citation>
    <scope>NUCLEOTIDE SEQUENCE</scope>
    <source>
        <strain evidence="2">DSM 17216</strain>
    </source>
</reference>
<feature type="region of interest" description="Disordered" evidence="1">
    <location>
        <begin position="51"/>
        <end position="70"/>
    </location>
</feature>
<dbReference type="EMBL" id="ABFK02000018">
    <property type="protein sequence ID" value="EDS03450.1"/>
    <property type="molecule type" value="Genomic_DNA"/>
</dbReference>
<organism evidence="2 3">
    <name type="scientific">Alistipes putredinis DSM 17216</name>
    <dbReference type="NCBI Taxonomy" id="445970"/>
    <lineage>
        <taxon>Bacteria</taxon>
        <taxon>Pseudomonadati</taxon>
        <taxon>Bacteroidota</taxon>
        <taxon>Bacteroidia</taxon>
        <taxon>Bacteroidales</taxon>
        <taxon>Rikenellaceae</taxon>
        <taxon>Alistipes</taxon>
    </lineage>
</organism>
<gene>
    <name evidence="2" type="ORF">ALIPUT_01270</name>
</gene>
<feature type="region of interest" description="Disordered" evidence="1">
    <location>
        <begin position="1"/>
        <end position="24"/>
    </location>
</feature>
<dbReference type="HOGENOM" id="CLU_380674_0_0_10"/>
<reference evidence="2" key="1">
    <citation type="submission" date="2007-10" db="EMBL/GenBank/DDBJ databases">
        <authorList>
            <person name="Fulton L."/>
            <person name="Clifton S."/>
            <person name="Fulton B."/>
            <person name="Xu J."/>
            <person name="Minx P."/>
            <person name="Pepin K.H."/>
            <person name="Johnson M."/>
            <person name="Thiruvilangam P."/>
            <person name="Bhonagiri V."/>
            <person name="Nash W.E."/>
            <person name="Mardis E.R."/>
            <person name="Wilson R.K."/>
        </authorList>
    </citation>
    <scope>NUCLEOTIDE SEQUENCE [LARGE SCALE GENOMIC DNA]</scope>
    <source>
        <strain evidence="2">DSM 17216</strain>
    </source>
</reference>
<protein>
    <submittedName>
        <fullName evidence="2">Uncharacterized protein</fullName>
    </submittedName>
</protein>
<name>B0MVX9_9BACT</name>